<proteinExistence type="predicted"/>
<feature type="chain" id="PRO_5034938232" evidence="1">
    <location>
        <begin position="19"/>
        <end position="119"/>
    </location>
</feature>
<comment type="caution">
    <text evidence="2">The sequence shown here is derived from an EMBL/GenBank/DDBJ whole genome shotgun (WGS) entry which is preliminary data.</text>
</comment>
<protein>
    <submittedName>
        <fullName evidence="2">Uncharacterized protein</fullName>
    </submittedName>
</protein>
<reference evidence="2 3" key="1">
    <citation type="submission" date="2021-01" db="EMBL/GenBank/DDBJ databases">
        <title>Chromosome-level genome assembly of a human fungal pathogen reveals clustering of transcriptionally co-regulated genes.</title>
        <authorList>
            <person name="Voorhies M."/>
            <person name="Cohen S."/>
            <person name="Shea T.P."/>
            <person name="Petrus S."/>
            <person name="Munoz J.F."/>
            <person name="Poplawski S."/>
            <person name="Goldman W.E."/>
            <person name="Michael T."/>
            <person name="Cuomo C.A."/>
            <person name="Sil A."/>
            <person name="Beyhan S."/>
        </authorList>
    </citation>
    <scope>NUCLEOTIDE SEQUENCE [LARGE SCALE GENOMIC DNA]</scope>
    <source>
        <strain evidence="2 3">G184AR</strain>
    </source>
</reference>
<dbReference type="VEuPathDB" id="FungiDB:I7I52_05530"/>
<dbReference type="AlphaFoldDB" id="A0A8H7YKH4"/>
<organism evidence="2 3">
    <name type="scientific">Ajellomyces capsulatus</name>
    <name type="common">Darling's disease fungus</name>
    <name type="synonym">Histoplasma capsulatum</name>
    <dbReference type="NCBI Taxonomy" id="5037"/>
    <lineage>
        <taxon>Eukaryota</taxon>
        <taxon>Fungi</taxon>
        <taxon>Dikarya</taxon>
        <taxon>Ascomycota</taxon>
        <taxon>Pezizomycotina</taxon>
        <taxon>Eurotiomycetes</taxon>
        <taxon>Eurotiomycetidae</taxon>
        <taxon>Onygenales</taxon>
        <taxon>Ajellomycetaceae</taxon>
        <taxon>Histoplasma</taxon>
    </lineage>
</organism>
<sequence length="119" mass="13546">MIFMLLFLHLSFNQHSLLYELLSHLPLHPSSILEYNKINTIMSTHELEFAVLKAHFDTHYATKPEEVCAGCLRVAEYGPLRKCIVSGVRKSCDNCHFRGIKCCAVCSLYATPRESLDTN</sequence>
<name>A0A8H7YKH4_AJECA</name>
<accession>A0A8H7YKH4</accession>
<dbReference type="Proteomes" id="UP000670092">
    <property type="component" value="Unassembled WGS sequence"/>
</dbReference>
<gene>
    <name evidence="2" type="ORF">I7I52_05530</name>
</gene>
<dbReference type="EMBL" id="JAEVHI010000004">
    <property type="protein sequence ID" value="KAG5294024.1"/>
    <property type="molecule type" value="Genomic_DNA"/>
</dbReference>
<keyword evidence="1" id="KW-0732">Signal</keyword>
<dbReference type="OrthoDB" id="10604957at2759"/>
<evidence type="ECO:0000313" key="2">
    <source>
        <dbReference type="EMBL" id="KAG5294024.1"/>
    </source>
</evidence>
<feature type="signal peptide" evidence="1">
    <location>
        <begin position="1"/>
        <end position="18"/>
    </location>
</feature>
<evidence type="ECO:0000256" key="1">
    <source>
        <dbReference type="SAM" id="SignalP"/>
    </source>
</evidence>
<evidence type="ECO:0000313" key="3">
    <source>
        <dbReference type="Proteomes" id="UP000670092"/>
    </source>
</evidence>